<dbReference type="OrthoDB" id="64915at2759"/>
<evidence type="ECO:0000259" key="2">
    <source>
        <dbReference type="Pfam" id="PF02894"/>
    </source>
</evidence>
<evidence type="ECO:0008006" key="5">
    <source>
        <dbReference type="Google" id="ProtNLM"/>
    </source>
</evidence>
<gene>
    <name evidence="3" type="ORF">HETSPECPRED_002562</name>
</gene>
<reference evidence="3" key="1">
    <citation type="submission" date="2021-03" db="EMBL/GenBank/DDBJ databases">
        <authorList>
            <person name="Tagirdzhanova G."/>
        </authorList>
    </citation>
    <scope>NUCLEOTIDE SEQUENCE</scope>
</reference>
<dbReference type="GO" id="GO:0000166">
    <property type="term" value="F:nucleotide binding"/>
    <property type="evidence" value="ECO:0007669"/>
    <property type="project" value="InterPro"/>
</dbReference>
<dbReference type="Pfam" id="PF01408">
    <property type="entry name" value="GFO_IDH_MocA"/>
    <property type="match status" value="1"/>
</dbReference>
<dbReference type="Gene3D" id="3.40.50.720">
    <property type="entry name" value="NAD(P)-binding Rossmann-like Domain"/>
    <property type="match status" value="1"/>
</dbReference>
<dbReference type="GO" id="GO:0016491">
    <property type="term" value="F:oxidoreductase activity"/>
    <property type="evidence" value="ECO:0007669"/>
    <property type="project" value="TreeGrafter"/>
</dbReference>
<organism evidence="3 4">
    <name type="scientific">Heterodermia speciosa</name>
    <dbReference type="NCBI Taxonomy" id="116794"/>
    <lineage>
        <taxon>Eukaryota</taxon>
        <taxon>Fungi</taxon>
        <taxon>Dikarya</taxon>
        <taxon>Ascomycota</taxon>
        <taxon>Pezizomycotina</taxon>
        <taxon>Lecanoromycetes</taxon>
        <taxon>OSLEUM clade</taxon>
        <taxon>Lecanoromycetidae</taxon>
        <taxon>Caliciales</taxon>
        <taxon>Physciaceae</taxon>
        <taxon>Heterodermia</taxon>
    </lineage>
</organism>
<evidence type="ECO:0000313" key="4">
    <source>
        <dbReference type="Proteomes" id="UP000664521"/>
    </source>
</evidence>
<feature type="domain" description="Gfo/Idh/MocA-like oxidoreductase C-terminal" evidence="2">
    <location>
        <begin position="176"/>
        <end position="341"/>
    </location>
</feature>
<dbReference type="Proteomes" id="UP000664521">
    <property type="component" value="Unassembled WGS sequence"/>
</dbReference>
<dbReference type="InterPro" id="IPR000683">
    <property type="entry name" value="Gfo/Idh/MocA-like_OxRdtase_N"/>
</dbReference>
<dbReference type="AlphaFoldDB" id="A0A8H3F294"/>
<comment type="caution">
    <text evidence="3">The sequence shown here is derived from an EMBL/GenBank/DDBJ whole genome shotgun (WGS) entry which is preliminary data.</text>
</comment>
<name>A0A8H3F294_9LECA</name>
<evidence type="ECO:0000259" key="1">
    <source>
        <dbReference type="Pfam" id="PF01408"/>
    </source>
</evidence>
<dbReference type="Gene3D" id="3.30.360.10">
    <property type="entry name" value="Dihydrodipicolinate Reductase, domain 2"/>
    <property type="match status" value="1"/>
</dbReference>
<protein>
    <recommendedName>
        <fullName evidence="5">Gfo/Idh/MocA-like oxidoreductase N-terminal domain-containing protein</fullName>
    </recommendedName>
</protein>
<keyword evidence="4" id="KW-1185">Reference proteome</keyword>
<dbReference type="SUPFAM" id="SSF55347">
    <property type="entry name" value="Glyceraldehyde-3-phosphate dehydrogenase-like, C-terminal domain"/>
    <property type="match status" value="1"/>
</dbReference>
<feature type="domain" description="Gfo/Idh/MocA-like oxidoreductase N-terminal" evidence="1">
    <location>
        <begin position="4"/>
        <end position="120"/>
    </location>
</feature>
<proteinExistence type="predicted"/>
<dbReference type="Pfam" id="PF02894">
    <property type="entry name" value="GFO_IDH_MocA_C"/>
    <property type="match status" value="1"/>
</dbReference>
<dbReference type="PANTHER" id="PTHR42840">
    <property type="entry name" value="NAD(P)-BINDING ROSSMANN-FOLD SUPERFAMILY PROTEIN-RELATED"/>
    <property type="match status" value="1"/>
</dbReference>
<dbReference type="EMBL" id="CAJPDS010000016">
    <property type="protein sequence ID" value="CAF9915704.1"/>
    <property type="molecule type" value="Genomic_DNA"/>
</dbReference>
<dbReference type="GO" id="GO:0006740">
    <property type="term" value="P:NADPH regeneration"/>
    <property type="evidence" value="ECO:0007669"/>
    <property type="project" value="TreeGrafter"/>
</dbReference>
<evidence type="ECO:0000313" key="3">
    <source>
        <dbReference type="EMBL" id="CAF9915704.1"/>
    </source>
</evidence>
<sequence>MSIGIAILGAGDFARDEHLPAIQACPLLTLKAVYSRFKSAAQKISQEENVDWYYDYPAIPSSSLEDLLAREDIHAVVIAVPLFVQSELIRKALAAGKHVLSEKPIAEDVKTAETLVEWYRCAQRKEMWSVAENFRYLPGIILASDQLRNIGGKVTSFCLELYGFVSEQEQGHVSDNASHPSGILVDTGVHFAAGLRSLLHAASQEISSVTAFTSVSSSCPPMTTTLYSAIQLRNGSGGTFNISFGSDYQTTFAIEIITDRGSVTVEADQVARMKIDKSGNVTEDTTALGLDNGVKAEVQAFAESIQSGVADERGVPEQALADLRLIQRMLESDEEGGTVKVML</sequence>
<accession>A0A8H3F294</accession>
<dbReference type="GO" id="GO:0005737">
    <property type="term" value="C:cytoplasm"/>
    <property type="evidence" value="ECO:0007669"/>
    <property type="project" value="TreeGrafter"/>
</dbReference>
<dbReference type="InterPro" id="IPR004104">
    <property type="entry name" value="Gfo/Idh/MocA-like_OxRdtase_C"/>
</dbReference>
<dbReference type="SUPFAM" id="SSF51735">
    <property type="entry name" value="NAD(P)-binding Rossmann-fold domains"/>
    <property type="match status" value="1"/>
</dbReference>
<dbReference type="PANTHER" id="PTHR42840:SF5">
    <property type="entry name" value="NAD(P)-BINDING ROSSMANN-FOLD SUPERFAMILY PROTEIN"/>
    <property type="match status" value="1"/>
</dbReference>
<dbReference type="InterPro" id="IPR036291">
    <property type="entry name" value="NAD(P)-bd_dom_sf"/>
</dbReference>